<sequence length="144" mass="15773">AFWSQTTSYMSVYQVSSLLVGLMVVSVQGRMVVLASPNGASDGCGPNPITLLVTAASDMGTMSSRELMSLLESDRATWGEFLSLIHAYDDCVRTGDGIRYKRKDPHQERKAFNGLQTAPLLRGLHNYIHEVVATLGQNSQDMPH</sequence>
<name>A0AAV2QHW2_MEGNR</name>
<dbReference type="AlphaFoldDB" id="A0AAV2QHW2"/>
<keyword evidence="2" id="KW-1185">Reference proteome</keyword>
<organism evidence="1 2">
    <name type="scientific">Meganyctiphanes norvegica</name>
    <name type="common">Northern krill</name>
    <name type="synonym">Thysanopoda norvegica</name>
    <dbReference type="NCBI Taxonomy" id="48144"/>
    <lineage>
        <taxon>Eukaryota</taxon>
        <taxon>Metazoa</taxon>
        <taxon>Ecdysozoa</taxon>
        <taxon>Arthropoda</taxon>
        <taxon>Crustacea</taxon>
        <taxon>Multicrustacea</taxon>
        <taxon>Malacostraca</taxon>
        <taxon>Eumalacostraca</taxon>
        <taxon>Eucarida</taxon>
        <taxon>Euphausiacea</taxon>
        <taxon>Euphausiidae</taxon>
        <taxon>Meganyctiphanes</taxon>
    </lineage>
</organism>
<accession>A0AAV2QHW2</accession>
<proteinExistence type="predicted"/>
<feature type="non-terminal residue" evidence="1">
    <location>
        <position position="1"/>
    </location>
</feature>
<dbReference type="EMBL" id="CAXKWB010006763">
    <property type="protein sequence ID" value="CAL4084266.1"/>
    <property type="molecule type" value="Genomic_DNA"/>
</dbReference>
<gene>
    <name evidence="1" type="ORF">MNOR_LOCUS12368</name>
</gene>
<dbReference type="Proteomes" id="UP001497623">
    <property type="component" value="Unassembled WGS sequence"/>
</dbReference>
<protein>
    <submittedName>
        <fullName evidence="1">Uncharacterized protein</fullName>
    </submittedName>
</protein>
<comment type="caution">
    <text evidence="1">The sequence shown here is derived from an EMBL/GenBank/DDBJ whole genome shotgun (WGS) entry which is preliminary data.</text>
</comment>
<evidence type="ECO:0000313" key="2">
    <source>
        <dbReference type="Proteomes" id="UP001497623"/>
    </source>
</evidence>
<evidence type="ECO:0000313" key="1">
    <source>
        <dbReference type="EMBL" id="CAL4084266.1"/>
    </source>
</evidence>
<reference evidence="1 2" key="1">
    <citation type="submission" date="2024-05" db="EMBL/GenBank/DDBJ databases">
        <authorList>
            <person name="Wallberg A."/>
        </authorList>
    </citation>
    <scope>NUCLEOTIDE SEQUENCE [LARGE SCALE GENOMIC DNA]</scope>
</reference>